<sequence>TYTGGRGDSVIDYVLVDEETREEIESMKIGEEIDSDHHPLVVSLRGRRGRKRGKGEEGRGATRGVWEYEGGREVFRERIERLEREGGGNERMTEMRERIREILRSIEKERKRKEGKENERWERKVEGAKNEGQVWEIVNRERKKWKGVNKGIEMREVWLFDVLIWAMVSYGVKIWGRFTDWKYATRAKYRKKCEHRSQTGSGPQSNICLTELEERALSAWGKIVVTGNTDVTQYEGLELSNANTDAANNVENIDTTNNIESIHINENDVLTSADIVNSTILIDDSVNSVLDANVSSQEKNPEISIQTVPNKEIRKIPSSVSTRTLKRKYSNSRAKPLSVLTEKLNGPEEQLSIRLPLTLMKWTARFTKRWYLKNGSGHEGNSRNA</sequence>
<keyword evidence="1" id="KW-0175">Coiled coil</keyword>
<feature type="coiled-coil region" evidence="1">
    <location>
        <begin position="89"/>
        <end position="131"/>
    </location>
</feature>
<organism evidence="2 3">
    <name type="scientific">Trachymyrmex cornetzi</name>
    <dbReference type="NCBI Taxonomy" id="471704"/>
    <lineage>
        <taxon>Eukaryota</taxon>
        <taxon>Metazoa</taxon>
        <taxon>Ecdysozoa</taxon>
        <taxon>Arthropoda</taxon>
        <taxon>Hexapoda</taxon>
        <taxon>Insecta</taxon>
        <taxon>Pterygota</taxon>
        <taxon>Neoptera</taxon>
        <taxon>Endopterygota</taxon>
        <taxon>Hymenoptera</taxon>
        <taxon>Apocrita</taxon>
        <taxon>Aculeata</taxon>
        <taxon>Formicoidea</taxon>
        <taxon>Formicidae</taxon>
        <taxon>Myrmicinae</taxon>
        <taxon>Trachymyrmex</taxon>
    </lineage>
</organism>
<evidence type="ECO:0000313" key="3">
    <source>
        <dbReference type="Proteomes" id="UP000078492"/>
    </source>
</evidence>
<dbReference type="InterPro" id="IPR036691">
    <property type="entry name" value="Endo/exonu/phosph_ase_sf"/>
</dbReference>
<protein>
    <recommendedName>
        <fullName evidence="4">Endonuclease/exonuclease/phosphatase domain-containing protein</fullName>
    </recommendedName>
</protein>
<evidence type="ECO:0008006" key="4">
    <source>
        <dbReference type="Google" id="ProtNLM"/>
    </source>
</evidence>
<keyword evidence="3" id="KW-1185">Reference proteome</keyword>
<accession>A0A151J0X7</accession>
<gene>
    <name evidence="2" type="ORF">ALC57_12526</name>
</gene>
<dbReference type="Proteomes" id="UP000078492">
    <property type="component" value="Unassembled WGS sequence"/>
</dbReference>
<dbReference type="AlphaFoldDB" id="A0A151J0X7"/>
<feature type="non-terminal residue" evidence="2">
    <location>
        <position position="1"/>
    </location>
</feature>
<proteinExistence type="predicted"/>
<reference evidence="2 3" key="1">
    <citation type="submission" date="2015-09" db="EMBL/GenBank/DDBJ databases">
        <title>Trachymyrmex cornetzi WGS genome.</title>
        <authorList>
            <person name="Nygaard S."/>
            <person name="Hu H."/>
            <person name="Boomsma J."/>
            <person name="Zhang G."/>
        </authorList>
    </citation>
    <scope>NUCLEOTIDE SEQUENCE [LARGE SCALE GENOMIC DNA]</scope>
    <source>
        <strain evidence="2">Tcor2-1</strain>
        <tissue evidence="2">Whole body</tissue>
    </source>
</reference>
<evidence type="ECO:0000313" key="2">
    <source>
        <dbReference type="EMBL" id="KYN15259.1"/>
    </source>
</evidence>
<dbReference type="Gene3D" id="3.60.10.10">
    <property type="entry name" value="Endonuclease/exonuclease/phosphatase"/>
    <property type="match status" value="1"/>
</dbReference>
<name>A0A151J0X7_9HYME</name>
<evidence type="ECO:0000256" key="1">
    <source>
        <dbReference type="SAM" id="Coils"/>
    </source>
</evidence>
<dbReference type="EMBL" id="KQ980585">
    <property type="protein sequence ID" value="KYN15259.1"/>
    <property type="molecule type" value="Genomic_DNA"/>
</dbReference>